<comment type="similarity">
    <text evidence="1">Belongs to the ABC transporter superfamily.</text>
</comment>
<dbReference type="Gene3D" id="3.40.50.300">
    <property type="entry name" value="P-loop containing nucleotide triphosphate hydrolases"/>
    <property type="match status" value="1"/>
</dbReference>
<evidence type="ECO:0000256" key="3">
    <source>
        <dbReference type="ARBA" id="ARBA00022741"/>
    </source>
</evidence>
<dbReference type="PROSITE" id="PS50893">
    <property type="entry name" value="ABC_TRANSPORTER_2"/>
    <property type="match status" value="1"/>
</dbReference>
<dbReference type="GO" id="GO:0016887">
    <property type="term" value="F:ATP hydrolysis activity"/>
    <property type="evidence" value="ECO:0007669"/>
    <property type="project" value="InterPro"/>
</dbReference>
<keyword evidence="4 7" id="KW-0067">ATP-binding</keyword>
<keyword evidence="5" id="KW-0029">Amino-acid transport</keyword>
<evidence type="ECO:0000259" key="6">
    <source>
        <dbReference type="PROSITE" id="PS50893"/>
    </source>
</evidence>
<dbReference type="PANTHER" id="PTHR43820">
    <property type="entry name" value="HIGH-AFFINITY BRANCHED-CHAIN AMINO ACID TRANSPORT ATP-BINDING PROTEIN LIVF"/>
    <property type="match status" value="1"/>
</dbReference>
<dbReference type="InterPro" id="IPR003593">
    <property type="entry name" value="AAA+_ATPase"/>
</dbReference>
<dbReference type="AlphaFoldDB" id="A0A1H2V5Z5"/>
<gene>
    <name evidence="7" type="ORF">SAMN05421783_106150</name>
</gene>
<protein>
    <submittedName>
        <fullName evidence="7">Amino acid/amide ABC transporter ATP-binding protein 2, HAAT family</fullName>
    </submittedName>
</protein>
<dbReference type="InterPro" id="IPR003439">
    <property type="entry name" value="ABC_transporter-like_ATP-bd"/>
</dbReference>
<dbReference type="GO" id="GO:0005524">
    <property type="term" value="F:ATP binding"/>
    <property type="evidence" value="ECO:0007669"/>
    <property type="project" value="UniProtKB-KW"/>
</dbReference>
<dbReference type="RefSeq" id="WP_093030350.1">
    <property type="nucleotide sequence ID" value="NZ_FNNZ01000006.1"/>
</dbReference>
<dbReference type="GO" id="GO:0015807">
    <property type="term" value="P:L-amino acid transport"/>
    <property type="evidence" value="ECO:0007669"/>
    <property type="project" value="TreeGrafter"/>
</dbReference>
<dbReference type="NCBIfam" id="TIGR03410">
    <property type="entry name" value="urea_trans_UrtE"/>
    <property type="match status" value="1"/>
</dbReference>
<dbReference type="EMBL" id="FNNZ01000006">
    <property type="protein sequence ID" value="SDW63727.1"/>
    <property type="molecule type" value="Genomic_DNA"/>
</dbReference>
<keyword evidence="2" id="KW-0813">Transport</keyword>
<name>A0A1H2V5Z5_THIRO</name>
<dbReference type="Pfam" id="PF00005">
    <property type="entry name" value="ABC_tran"/>
    <property type="match status" value="1"/>
</dbReference>
<keyword evidence="3" id="KW-0547">Nucleotide-binding</keyword>
<feature type="domain" description="ABC transporter" evidence="6">
    <location>
        <begin position="2"/>
        <end position="229"/>
    </location>
</feature>
<proteinExistence type="inferred from homology"/>
<evidence type="ECO:0000256" key="2">
    <source>
        <dbReference type="ARBA" id="ARBA00022448"/>
    </source>
</evidence>
<dbReference type="InterPro" id="IPR027417">
    <property type="entry name" value="P-loop_NTPase"/>
</dbReference>
<dbReference type="PANTHER" id="PTHR43820:SF5">
    <property type="entry name" value="HIGH-AFFINITY BRANCHED-CHAIN AMINO ACID TRANSPORT ATP-BINDING PROTEIN"/>
    <property type="match status" value="1"/>
</dbReference>
<evidence type="ECO:0000313" key="8">
    <source>
        <dbReference type="Proteomes" id="UP000198816"/>
    </source>
</evidence>
<dbReference type="GO" id="GO:0015658">
    <property type="term" value="F:branched-chain amino acid transmembrane transporter activity"/>
    <property type="evidence" value="ECO:0007669"/>
    <property type="project" value="TreeGrafter"/>
</dbReference>
<dbReference type="SUPFAM" id="SSF52540">
    <property type="entry name" value="P-loop containing nucleoside triphosphate hydrolases"/>
    <property type="match status" value="1"/>
</dbReference>
<dbReference type="SMART" id="SM00382">
    <property type="entry name" value="AAA"/>
    <property type="match status" value="1"/>
</dbReference>
<dbReference type="CDD" id="cd03224">
    <property type="entry name" value="ABC_TM1139_LivF_branched"/>
    <property type="match status" value="1"/>
</dbReference>
<keyword evidence="8" id="KW-1185">Reference proteome</keyword>
<evidence type="ECO:0000313" key="7">
    <source>
        <dbReference type="EMBL" id="SDW63727.1"/>
    </source>
</evidence>
<dbReference type="OrthoDB" id="9776369at2"/>
<evidence type="ECO:0000256" key="4">
    <source>
        <dbReference type="ARBA" id="ARBA00022840"/>
    </source>
</evidence>
<dbReference type="Proteomes" id="UP000198816">
    <property type="component" value="Unassembled WGS sequence"/>
</dbReference>
<dbReference type="STRING" id="1058.SAMN05421783_106150"/>
<dbReference type="InterPro" id="IPR017780">
    <property type="entry name" value="ABC_transptr_urea_ATP-bd_UrtE"/>
</dbReference>
<organism evidence="7 8">
    <name type="scientific">Thiocapsa roseopersicina</name>
    <dbReference type="NCBI Taxonomy" id="1058"/>
    <lineage>
        <taxon>Bacteria</taxon>
        <taxon>Pseudomonadati</taxon>
        <taxon>Pseudomonadota</taxon>
        <taxon>Gammaproteobacteria</taxon>
        <taxon>Chromatiales</taxon>
        <taxon>Chromatiaceae</taxon>
        <taxon>Thiocapsa</taxon>
    </lineage>
</organism>
<dbReference type="InterPro" id="IPR052156">
    <property type="entry name" value="BCAA_Transport_ATP-bd_LivF"/>
</dbReference>
<sequence>MLEISGLNQFYGESHTLWDLDVEIPQGQCTCVMGRNGVGKTTLMQCIMGLLPLRSGSLSYEGQDLARLTAERRAPLGIGYVPQGRQIFPLLTVEENLRIGLAARPDRAKQIPGYIFELFPVLKEMLGRRGGDLSGGQQQQLAIGRALVIDPKLLILDEPTEGIQPNIVHEIGDIIRRLMTDLNLTVILVEQKLPFARRVADRFIILDRGRLMASGAMPDLTEDLVKQYLTV</sequence>
<evidence type="ECO:0000256" key="1">
    <source>
        <dbReference type="ARBA" id="ARBA00005417"/>
    </source>
</evidence>
<reference evidence="8" key="1">
    <citation type="submission" date="2016-10" db="EMBL/GenBank/DDBJ databases">
        <authorList>
            <person name="Varghese N."/>
            <person name="Submissions S."/>
        </authorList>
    </citation>
    <scope>NUCLEOTIDE SEQUENCE [LARGE SCALE GENOMIC DNA]</scope>
    <source>
        <strain evidence="8">DSM 217</strain>
    </source>
</reference>
<accession>A0A1H2V5Z5</accession>
<evidence type="ECO:0000256" key="5">
    <source>
        <dbReference type="ARBA" id="ARBA00022970"/>
    </source>
</evidence>